<dbReference type="AlphaFoldDB" id="A0A4Z2HQR6"/>
<reference evidence="2 3" key="1">
    <citation type="submission" date="2019-03" db="EMBL/GenBank/DDBJ databases">
        <title>First draft genome of Liparis tanakae, snailfish: a comprehensive survey of snailfish specific genes.</title>
        <authorList>
            <person name="Kim W."/>
            <person name="Song I."/>
            <person name="Jeong J.-H."/>
            <person name="Kim D."/>
            <person name="Kim S."/>
            <person name="Ryu S."/>
            <person name="Song J.Y."/>
            <person name="Lee S.K."/>
        </authorList>
    </citation>
    <scope>NUCLEOTIDE SEQUENCE [LARGE SCALE GENOMIC DNA]</scope>
    <source>
        <tissue evidence="2">Muscle</tissue>
    </source>
</reference>
<sequence>MATETKDHVVLTSVALWSSFAHSVIRRWSFSSASSSLSSRSSLSDAEGVSFRSWRRCRKASLPSPALTSSTWWSSSAHSRMSFLLSSRLRSMRLPELWGCWSLGPGSEPPPPPCVHTTTQPHTRSDDGQRGGHRDKCQRGMRFPCTLARWLPARPGAELWIWTSSSGSVQRTAPTELLWVPLSPSRSTGTRTPIRELLL</sequence>
<organism evidence="2 3">
    <name type="scientific">Liparis tanakae</name>
    <name type="common">Tanaka's snailfish</name>
    <dbReference type="NCBI Taxonomy" id="230148"/>
    <lineage>
        <taxon>Eukaryota</taxon>
        <taxon>Metazoa</taxon>
        <taxon>Chordata</taxon>
        <taxon>Craniata</taxon>
        <taxon>Vertebrata</taxon>
        <taxon>Euteleostomi</taxon>
        <taxon>Actinopterygii</taxon>
        <taxon>Neopterygii</taxon>
        <taxon>Teleostei</taxon>
        <taxon>Neoteleostei</taxon>
        <taxon>Acanthomorphata</taxon>
        <taxon>Eupercaria</taxon>
        <taxon>Perciformes</taxon>
        <taxon>Cottioidei</taxon>
        <taxon>Cottales</taxon>
        <taxon>Liparidae</taxon>
        <taxon>Liparis</taxon>
    </lineage>
</organism>
<proteinExistence type="predicted"/>
<gene>
    <name evidence="2" type="ORF">EYF80_021890</name>
</gene>
<feature type="region of interest" description="Disordered" evidence="1">
    <location>
        <begin position="109"/>
        <end position="137"/>
    </location>
</feature>
<evidence type="ECO:0000313" key="3">
    <source>
        <dbReference type="Proteomes" id="UP000314294"/>
    </source>
</evidence>
<accession>A0A4Z2HQR6</accession>
<comment type="caution">
    <text evidence="2">The sequence shown here is derived from an EMBL/GenBank/DDBJ whole genome shotgun (WGS) entry which is preliminary data.</text>
</comment>
<keyword evidence="3" id="KW-1185">Reference proteome</keyword>
<evidence type="ECO:0000313" key="2">
    <source>
        <dbReference type="EMBL" id="TNN67921.1"/>
    </source>
</evidence>
<evidence type="ECO:0000256" key="1">
    <source>
        <dbReference type="SAM" id="MobiDB-lite"/>
    </source>
</evidence>
<name>A0A4Z2HQR6_9TELE</name>
<feature type="compositionally biased region" description="Basic and acidic residues" evidence="1">
    <location>
        <begin position="123"/>
        <end position="137"/>
    </location>
</feature>
<dbReference type="Proteomes" id="UP000314294">
    <property type="component" value="Unassembled WGS sequence"/>
</dbReference>
<dbReference type="EMBL" id="SRLO01000197">
    <property type="protein sequence ID" value="TNN67921.1"/>
    <property type="molecule type" value="Genomic_DNA"/>
</dbReference>
<protein>
    <submittedName>
        <fullName evidence="2">Uncharacterized protein</fullName>
    </submittedName>
</protein>